<feature type="compositionally biased region" description="Basic and acidic residues" evidence="1">
    <location>
        <begin position="1"/>
        <end position="10"/>
    </location>
</feature>
<dbReference type="eggNOG" id="COG0515">
    <property type="taxonomic scope" value="Bacteria"/>
</dbReference>
<dbReference type="EMBL" id="JNBY01000086">
    <property type="protein sequence ID" value="KDN85216.1"/>
    <property type="molecule type" value="Genomic_DNA"/>
</dbReference>
<feature type="compositionally biased region" description="Low complexity" evidence="1">
    <location>
        <begin position="51"/>
        <end position="84"/>
    </location>
</feature>
<gene>
    <name evidence="3" type="ORF">KCH_30350</name>
</gene>
<keyword evidence="2" id="KW-1133">Transmembrane helix</keyword>
<dbReference type="Proteomes" id="UP000027178">
    <property type="component" value="Unassembled WGS sequence"/>
</dbReference>
<name>A0A066Z4H3_9ACTN</name>
<protein>
    <submittedName>
        <fullName evidence="3">Uncharacterized protein</fullName>
    </submittedName>
</protein>
<evidence type="ECO:0000313" key="4">
    <source>
        <dbReference type="Proteomes" id="UP000027178"/>
    </source>
</evidence>
<feature type="region of interest" description="Disordered" evidence="1">
    <location>
        <begin position="1"/>
        <end position="170"/>
    </location>
</feature>
<reference evidence="3 4" key="1">
    <citation type="submission" date="2014-05" db="EMBL/GenBank/DDBJ databases">
        <title>Draft Genome Sequence of Kitasatospora cheerisanensis KCTC 2395.</title>
        <authorList>
            <person name="Nam D.H."/>
        </authorList>
    </citation>
    <scope>NUCLEOTIDE SEQUENCE [LARGE SCALE GENOMIC DNA]</scope>
    <source>
        <strain evidence="3 4">KCTC 2395</strain>
    </source>
</reference>
<evidence type="ECO:0000256" key="1">
    <source>
        <dbReference type="SAM" id="MobiDB-lite"/>
    </source>
</evidence>
<accession>A0A066Z4H3</accession>
<feature type="compositionally biased region" description="Basic and acidic residues" evidence="1">
    <location>
        <begin position="136"/>
        <end position="165"/>
    </location>
</feature>
<proteinExistence type="predicted"/>
<dbReference type="HOGENOM" id="CLU_1255356_0_0_11"/>
<dbReference type="PATRIC" id="fig|1348663.4.peg.2917"/>
<evidence type="ECO:0000256" key="2">
    <source>
        <dbReference type="SAM" id="Phobius"/>
    </source>
</evidence>
<organism evidence="3 4">
    <name type="scientific">Kitasatospora cheerisanensis KCTC 2395</name>
    <dbReference type="NCBI Taxonomy" id="1348663"/>
    <lineage>
        <taxon>Bacteria</taxon>
        <taxon>Bacillati</taxon>
        <taxon>Actinomycetota</taxon>
        <taxon>Actinomycetes</taxon>
        <taxon>Kitasatosporales</taxon>
        <taxon>Streptomycetaceae</taxon>
        <taxon>Kitasatospora</taxon>
    </lineage>
</organism>
<keyword evidence="2" id="KW-0472">Membrane</keyword>
<dbReference type="AlphaFoldDB" id="A0A066Z4H3"/>
<feature type="compositionally biased region" description="Gly residues" evidence="1">
    <location>
        <begin position="85"/>
        <end position="98"/>
    </location>
</feature>
<keyword evidence="4" id="KW-1185">Reference proteome</keyword>
<feature type="transmembrane region" description="Helical" evidence="2">
    <location>
        <begin position="171"/>
        <end position="197"/>
    </location>
</feature>
<keyword evidence="2" id="KW-0812">Transmembrane</keyword>
<sequence>MQAARDRNEQTRIGWFEPEDLADPQVAPRPYQAGQYPPPGGRPPVAPPPYQAQQPHPQQQPGGGRYAQPQGPYQPQPGRHPQQGGQQGGGQYPQGRGGRPPVAPPPYQAQQPHPQQQPGPPPGHDGRPQGHGAPQRRAEPAPPRRQEPPYREPEPARERAREPRGRSRNRMWIPGLGCAKGCLLVLVVLALGCLALWKFTPLPHYWDNVVGWFDSASAWISSHTGNSN</sequence>
<feature type="compositionally biased region" description="Pro residues" evidence="1">
    <location>
        <begin position="36"/>
        <end position="50"/>
    </location>
</feature>
<evidence type="ECO:0000313" key="3">
    <source>
        <dbReference type="EMBL" id="KDN85216.1"/>
    </source>
</evidence>
<comment type="caution">
    <text evidence="3">The sequence shown here is derived from an EMBL/GenBank/DDBJ whole genome shotgun (WGS) entry which is preliminary data.</text>
</comment>